<protein>
    <recommendedName>
        <fullName evidence="6">Major facilitator superfamily (MFS) profile domain-containing protein</fullName>
    </recommendedName>
</protein>
<dbReference type="InterPro" id="IPR020846">
    <property type="entry name" value="MFS_dom"/>
</dbReference>
<dbReference type="Gene3D" id="1.20.1250.20">
    <property type="entry name" value="MFS general substrate transporter like domains"/>
    <property type="match status" value="1"/>
</dbReference>
<proteinExistence type="predicted"/>
<dbReference type="PROSITE" id="PS50850">
    <property type="entry name" value="MFS"/>
    <property type="match status" value="1"/>
</dbReference>
<dbReference type="AlphaFoldDB" id="A0A401Q476"/>
<keyword evidence="3 5" id="KW-1133">Transmembrane helix</keyword>
<evidence type="ECO:0000256" key="5">
    <source>
        <dbReference type="SAM" id="Phobius"/>
    </source>
</evidence>
<keyword evidence="8" id="KW-1185">Reference proteome</keyword>
<feature type="transmembrane region" description="Helical" evidence="5">
    <location>
        <begin position="102"/>
        <end position="122"/>
    </location>
</feature>
<dbReference type="OMA" id="FCVSINT"/>
<organism evidence="7 8">
    <name type="scientific">Scyliorhinus torazame</name>
    <name type="common">Cloudy catshark</name>
    <name type="synonym">Catulus torazame</name>
    <dbReference type="NCBI Taxonomy" id="75743"/>
    <lineage>
        <taxon>Eukaryota</taxon>
        <taxon>Metazoa</taxon>
        <taxon>Chordata</taxon>
        <taxon>Craniata</taxon>
        <taxon>Vertebrata</taxon>
        <taxon>Chondrichthyes</taxon>
        <taxon>Elasmobranchii</taxon>
        <taxon>Galeomorphii</taxon>
        <taxon>Galeoidea</taxon>
        <taxon>Carcharhiniformes</taxon>
        <taxon>Scyliorhinidae</taxon>
        <taxon>Scyliorhinus</taxon>
    </lineage>
</organism>
<evidence type="ECO:0000313" key="7">
    <source>
        <dbReference type="EMBL" id="GCB80186.1"/>
    </source>
</evidence>
<dbReference type="SUPFAM" id="SSF103473">
    <property type="entry name" value="MFS general substrate transporter"/>
    <property type="match status" value="1"/>
</dbReference>
<dbReference type="EMBL" id="BFAA01012202">
    <property type="protein sequence ID" value="GCB80186.1"/>
    <property type="molecule type" value="Genomic_DNA"/>
</dbReference>
<evidence type="ECO:0000256" key="2">
    <source>
        <dbReference type="ARBA" id="ARBA00022692"/>
    </source>
</evidence>
<feature type="domain" description="Major facilitator superfamily (MFS) profile" evidence="6">
    <location>
        <begin position="1"/>
        <end position="127"/>
    </location>
</feature>
<sequence>MIVWRLMLASPRRIIIASLFILSGGILLFIEFVPSTLHIVITIMMIIGKSATTAAFTIIYIFSSEVYPTVVRNMGLGACSMASRIGSIISPYFAFLVAHSKILAFILMGSSMVTAGLLSLILPETHHQPLPETIQEMQIMNW</sequence>
<keyword evidence="2 5" id="KW-0812">Transmembrane</keyword>
<dbReference type="STRING" id="75743.A0A401Q476"/>
<dbReference type="GO" id="GO:0022857">
    <property type="term" value="F:transmembrane transporter activity"/>
    <property type="evidence" value="ECO:0007669"/>
    <property type="project" value="InterPro"/>
</dbReference>
<keyword evidence="4 5" id="KW-0472">Membrane</keyword>
<dbReference type="InterPro" id="IPR036259">
    <property type="entry name" value="MFS_trans_sf"/>
</dbReference>
<comment type="subcellular location">
    <subcellularLocation>
        <location evidence="1">Membrane</location>
        <topology evidence="1">Multi-pass membrane protein</topology>
    </subcellularLocation>
</comment>
<evidence type="ECO:0000256" key="1">
    <source>
        <dbReference type="ARBA" id="ARBA00004141"/>
    </source>
</evidence>
<evidence type="ECO:0000256" key="4">
    <source>
        <dbReference type="ARBA" id="ARBA00023136"/>
    </source>
</evidence>
<dbReference type="OrthoDB" id="3936150at2759"/>
<reference evidence="7 8" key="1">
    <citation type="journal article" date="2018" name="Nat. Ecol. Evol.">
        <title>Shark genomes provide insights into elasmobranch evolution and the origin of vertebrates.</title>
        <authorList>
            <person name="Hara Y"/>
            <person name="Yamaguchi K"/>
            <person name="Onimaru K"/>
            <person name="Kadota M"/>
            <person name="Koyanagi M"/>
            <person name="Keeley SD"/>
            <person name="Tatsumi K"/>
            <person name="Tanaka K"/>
            <person name="Motone F"/>
            <person name="Kageyama Y"/>
            <person name="Nozu R"/>
            <person name="Adachi N"/>
            <person name="Nishimura O"/>
            <person name="Nakagawa R"/>
            <person name="Tanegashima C"/>
            <person name="Kiyatake I"/>
            <person name="Matsumoto R"/>
            <person name="Murakumo K"/>
            <person name="Nishida K"/>
            <person name="Terakita A"/>
            <person name="Kuratani S"/>
            <person name="Sato K"/>
            <person name="Hyodo S Kuraku.S."/>
        </authorList>
    </citation>
    <scope>NUCLEOTIDE SEQUENCE [LARGE SCALE GENOMIC DNA]</scope>
</reference>
<dbReference type="GO" id="GO:0016020">
    <property type="term" value="C:membrane"/>
    <property type="evidence" value="ECO:0007669"/>
    <property type="project" value="UniProtKB-SubCell"/>
</dbReference>
<comment type="caution">
    <text evidence="7">The sequence shown here is derived from an EMBL/GenBank/DDBJ whole genome shotgun (WGS) entry which is preliminary data.</text>
</comment>
<name>A0A401Q476_SCYTO</name>
<dbReference type="Proteomes" id="UP000288216">
    <property type="component" value="Unassembled WGS sequence"/>
</dbReference>
<evidence type="ECO:0000259" key="6">
    <source>
        <dbReference type="PROSITE" id="PS50850"/>
    </source>
</evidence>
<feature type="transmembrane region" description="Helical" evidence="5">
    <location>
        <begin position="74"/>
        <end position="96"/>
    </location>
</feature>
<dbReference type="PANTHER" id="PTHR24064">
    <property type="entry name" value="SOLUTE CARRIER FAMILY 22 MEMBER"/>
    <property type="match status" value="1"/>
</dbReference>
<evidence type="ECO:0000256" key="3">
    <source>
        <dbReference type="ARBA" id="ARBA00022989"/>
    </source>
</evidence>
<feature type="transmembrane region" description="Helical" evidence="5">
    <location>
        <begin position="14"/>
        <end position="33"/>
    </location>
</feature>
<gene>
    <name evidence="7" type="ORF">scyTo_0018032</name>
</gene>
<feature type="transmembrane region" description="Helical" evidence="5">
    <location>
        <begin position="39"/>
        <end position="62"/>
    </location>
</feature>
<accession>A0A401Q476</accession>
<evidence type="ECO:0000313" key="8">
    <source>
        <dbReference type="Proteomes" id="UP000288216"/>
    </source>
</evidence>